<dbReference type="Gene3D" id="3.30.1150.10">
    <property type="match status" value="1"/>
</dbReference>
<comment type="similarity">
    <text evidence="2">Belongs to the TonB family.</text>
</comment>
<evidence type="ECO:0000256" key="11">
    <source>
        <dbReference type="ARBA" id="ARBA00023136"/>
    </source>
</evidence>
<comment type="subunit">
    <text evidence="12">Homodimer. Forms a complex with the accessory proteins ExbB and ExbD.</text>
</comment>
<name>A0A5K8A2B7_9BACT</name>
<dbReference type="InterPro" id="IPR037682">
    <property type="entry name" value="TonB_C"/>
</dbReference>
<keyword evidence="10 14" id="KW-1133">Transmembrane helix</keyword>
<keyword evidence="9" id="KW-0653">Protein transport</keyword>
<evidence type="ECO:0000256" key="4">
    <source>
        <dbReference type="ARBA" id="ARBA00022448"/>
    </source>
</evidence>
<keyword evidence="7 14" id="KW-0812">Transmembrane</keyword>
<sequence>MHTTTPSSFLLIQPLRWRWLSWIASGTCGLGMTIVLFSVIPDLLHPDGLPTTPAPPVAQVNVIRMQRPETPVVRNTPRPPPATPETKKPLPETALRQVPRTNLRLPFEINPRLTGGPASLAMPPMASSGMDSFGLPNVVDIDALDHPLTTLARIPPVYPTRAKREGIQGWVKVRFMVTARGTVDQVTIVDASPPEVFDRSVTHCVSGWRFRPGTVEGVPVNTWAETTVTFELKS</sequence>
<feature type="transmembrane region" description="Helical" evidence="14">
    <location>
        <begin position="20"/>
        <end position="40"/>
    </location>
</feature>
<evidence type="ECO:0000256" key="12">
    <source>
        <dbReference type="ARBA" id="ARBA00025849"/>
    </source>
</evidence>
<proteinExistence type="inferred from homology"/>
<evidence type="ECO:0000256" key="1">
    <source>
        <dbReference type="ARBA" id="ARBA00004383"/>
    </source>
</evidence>
<dbReference type="GO" id="GO:0098797">
    <property type="term" value="C:plasma membrane protein complex"/>
    <property type="evidence" value="ECO:0007669"/>
    <property type="project" value="TreeGrafter"/>
</dbReference>
<dbReference type="InterPro" id="IPR051045">
    <property type="entry name" value="TonB-dependent_transducer"/>
</dbReference>
<evidence type="ECO:0000256" key="3">
    <source>
        <dbReference type="ARBA" id="ARBA00022362"/>
    </source>
</evidence>
<dbReference type="AlphaFoldDB" id="A0A5K8A2B7"/>
<dbReference type="PROSITE" id="PS52015">
    <property type="entry name" value="TONB_CTD"/>
    <property type="match status" value="1"/>
</dbReference>
<keyword evidence="8" id="KW-0677">Repeat</keyword>
<dbReference type="InterPro" id="IPR006260">
    <property type="entry name" value="TonB/TolA_C"/>
</dbReference>
<evidence type="ECO:0000256" key="14">
    <source>
        <dbReference type="SAM" id="Phobius"/>
    </source>
</evidence>
<dbReference type="GO" id="GO:0031992">
    <property type="term" value="F:energy transducer activity"/>
    <property type="evidence" value="ECO:0007669"/>
    <property type="project" value="InterPro"/>
</dbReference>
<protein>
    <recommendedName>
        <fullName evidence="3">Protein TonB</fullName>
    </recommendedName>
</protein>
<comment type="subcellular location">
    <subcellularLocation>
        <location evidence="1">Cell inner membrane</location>
        <topology evidence="1">Single-pass membrane protein</topology>
        <orientation evidence="1">Periplasmic side</orientation>
    </subcellularLocation>
</comment>
<dbReference type="PANTHER" id="PTHR33446:SF8">
    <property type="entry name" value="PROTEIN TONB"/>
    <property type="match status" value="1"/>
</dbReference>
<keyword evidence="4" id="KW-0813">Transport</keyword>
<evidence type="ECO:0000259" key="15">
    <source>
        <dbReference type="PROSITE" id="PS52015"/>
    </source>
</evidence>
<dbReference type="PANTHER" id="PTHR33446">
    <property type="entry name" value="PROTEIN TONB-RELATED"/>
    <property type="match status" value="1"/>
</dbReference>
<dbReference type="KEGG" id="dov:DSCO28_70300"/>
<evidence type="ECO:0000313" key="17">
    <source>
        <dbReference type="Proteomes" id="UP000425960"/>
    </source>
</evidence>
<feature type="domain" description="TonB C-terminal" evidence="15">
    <location>
        <begin position="143"/>
        <end position="234"/>
    </location>
</feature>
<dbReference type="GO" id="GO:0015031">
    <property type="term" value="P:protein transport"/>
    <property type="evidence" value="ECO:0007669"/>
    <property type="project" value="UniProtKB-KW"/>
</dbReference>
<evidence type="ECO:0000256" key="10">
    <source>
        <dbReference type="ARBA" id="ARBA00022989"/>
    </source>
</evidence>
<keyword evidence="5" id="KW-1003">Cell membrane</keyword>
<reference evidence="16 17" key="1">
    <citation type="submission" date="2019-11" db="EMBL/GenBank/DDBJ databases">
        <title>Comparative genomics of hydrocarbon-degrading Desulfosarcina strains.</title>
        <authorList>
            <person name="Watanabe M."/>
            <person name="Kojima H."/>
            <person name="Fukui M."/>
        </authorList>
    </citation>
    <scope>NUCLEOTIDE SEQUENCE [LARGE SCALE GENOMIC DNA]</scope>
    <source>
        <strain evidence="16 17">28bB2T</strain>
    </source>
</reference>
<dbReference type="InterPro" id="IPR003538">
    <property type="entry name" value="TonB"/>
</dbReference>
<dbReference type="GO" id="GO:0030288">
    <property type="term" value="C:outer membrane-bounded periplasmic space"/>
    <property type="evidence" value="ECO:0007669"/>
    <property type="project" value="InterPro"/>
</dbReference>
<evidence type="ECO:0000256" key="8">
    <source>
        <dbReference type="ARBA" id="ARBA00022737"/>
    </source>
</evidence>
<keyword evidence="11 14" id="KW-0472">Membrane</keyword>
<evidence type="ECO:0000256" key="2">
    <source>
        <dbReference type="ARBA" id="ARBA00006555"/>
    </source>
</evidence>
<evidence type="ECO:0000313" key="16">
    <source>
        <dbReference type="EMBL" id="BBO86464.1"/>
    </source>
</evidence>
<dbReference type="RefSeq" id="WP_173180105.1">
    <property type="nucleotide sequence ID" value="NZ_AP021876.1"/>
</dbReference>
<dbReference type="Proteomes" id="UP000425960">
    <property type="component" value="Chromosome"/>
</dbReference>
<evidence type="ECO:0000256" key="5">
    <source>
        <dbReference type="ARBA" id="ARBA00022475"/>
    </source>
</evidence>
<dbReference type="NCBIfam" id="TIGR01352">
    <property type="entry name" value="tonB_Cterm"/>
    <property type="match status" value="1"/>
</dbReference>
<feature type="region of interest" description="Disordered" evidence="13">
    <location>
        <begin position="71"/>
        <end position="97"/>
    </location>
</feature>
<evidence type="ECO:0000256" key="6">
    <source>
        <dbReference type="ARBA" id="ARBA00022519"/>
    </source>
</evidence>
<evidence type="ECO:0000256" key="9">
    <source>
        <dbReference type="ARBA" id="ARBA00022927"/>
    </source>
</evidence>
<keyword evidence="6" id="KW-0997">Cell inner membrane</keyword>
<dbReference type="Pfam" id="PF03544">
    <property type="entry name" value="TonB_C"/>
    <property type="match status" value="1"/>
</dbReference>
<gene>
    <name evidence="16" type="ORF">DSCO28_70300</name>
</gene>
<evidence type="ECO:0000256" key="13">
    <source>
        <dbReference type="SAM" id="MobiDB-lite"/>
    </source>
</evidence>
<dbReference type="PRINTS" id="PR01374">
    <property type="entry name" value="TONBPROTEIN"/>
</dbReference>
<accession>A0A5K8A2B7</accession>
<evidence type="ECO:0000256" key="7">
    <source>
        <dbReference type="ARBA" id="ARBA00022692"/>
    </source>
</evidence>
<dbReference type="GO" id="GO:0055085">
    <property type="term" value="P:transmembrane transport"/>
    <property type="evidence" value="ECO:0007669"/>
    <property type="project" value="InterPro"/>
</dbReference>
<dbReference type="EMBL" id="AP021876">
    <property type="protein sequence ID" value="BBO86464.1"/>
    <property type="molecule type" value="Genomic_DNA"/>
</dbReference>
<dbReference type="GO" id="GO:0015891">
    <property type="term" value="P:siderophore transport"/>
    <property type="evidence" value="ECO:0007669"/>
    <property type="project" value="InterPro"/>
</dbReference>
<organism evidence="16 17">
    <name type="scientific">Desulfosarcina ovata subsp. sediminis</name>
    <dbReference type="NCBI Taxonomy" id="885957"/>
    <lineage>
        <taxon>Bacteria</taxon>
        <taxon>Pseudomonadati</taxon>
        <taxon>Thermodesulfobacteriota</taxon>
        <taxon>Desulfobacteria</taxon>
        <taxon>Desulfobacterales</taxon>
        <taxon>Desulfosarcinaceae</taxon>
        <taxon>Desulfosarcina</taxon>
    </lineage>
</organism>
<dbReference type="SUPFAM" id="SSF74653">
    <property type="entry name" value="TolA/TonB C-terminal domain"/>
    <property type="match status" value="1"/>
</dbReference>